<dbReference type="Gene3D" id="1.10.1380.10">
    <property type="entry name" value="Neutral endopeptidase , domain2"/>
    <property type="match status" value="1"/>
</dbReference>
<reference evidence="3 4" key="1">
    <citation type="submission" date="2015-08" db="EMBL/GenBank/DDBJ databases">
        <authorList>
            <person name="Babu N.S."/>
            <person name="Beckwith C.J."/>
            <person name="Beseler K.G."/>
            <person name="Brison A."/>
            <person name="Carone J.V."/>
            <person name="Caskin T.P."/>
            <person name="Diamond M."/>
            <person name="Durham M.E."/>
            <person name="Foxe J.M."/>
            <person name="Go M."/>
            <person name="Henderson B.A."/>
            <person name="Jones I.B."/>
            <person name="McGettigan J.A."/>
            <person name="Micheletti S.J."/>
            <person name="Nasrallah M.E."/>
            <person name="Ortiz D."/>
            <person name="Piller C.R."/>
            <person name="Privatt S.R."/>
            <person name="Schneider S.L."/>
            <person name="Sharp S."/>
            <person name="Smith T.C."/>
            <person name="Stanton J.D."/>
            <person name="Ullery H.E."/>
            <person name="Wilson R.J."/>
            <person name="Serrano M.G."/>
            <person name="Buck G."/>
            <person name="Lee V."/>
            <person name="Wang Y."/>
            <person name="Carvalho R."/>
            <person name="Voegtly L."/>
            <person name="Shi R."/>
            <person name="Duckworth R."/>
            <person name="Johnson A."/>
            <person name="Loviza R."/>
            <person name="Walstead R."/>
            <person name="Shah Z."/>
            <person name="Kiflezghi M."/>
            <person name="Wade K."/>
            <person name="Ball S.L."/>
            <person name="Bradley K.W."/>
            <person name="Asai D.J."/>
            <person name="Bowman C.A."/>
            <person name="Russell D.A."/>
            <person name="Pope W.H."/>
            <person name="Jacobs-Sera D."/>
            <person name="Hendrix R.W."/>
            <person name="Hatfull G.F."/>
        </authorList>
    </citation>
    <scope>NUCLEOTIDE SEQUENCE [LARGE SCALE GENOMIC DNA]</scope>
    <source>
        <strain evidence="3 4">DSM 27648</strain>
    </source>
</reference>
<dbReference type="AlphaFoldDB" id="A0A0K1PKR9"/>
<feature type="region of interest" description="Disordered" evidence="1">
    <location>
        <begin position="1"/>
        <end position="35"/>
    </location>
</feature>
<proteinExistence type="predicted"/>
<dbReference type="KEGG" id="llu:AKJ09_00797"/>
<accession>A0A0K1PKR9</accession>
<dbReference type="PROSITE" id="PS51885">
    <property type="entry name" value="NEPRILYSIN"/>
    <property type="match status" value="1"/>
</dbReference>
<dbReference type="GO" id="GO:0016485">
    <property type="term" value="P:protein processing"/>
    <property type="evidence" value="ECO:0007669"/>
    <property type="project" value="TreeGrafter"/>
</dbReference>
<organism evidence="3 4">
    <name type="scientific">Labilithrix luteola</name>
    <dbReference type="NCBI Taxonomy" id="1391654"/>
    <lineage>
        <taxon>Bacteria</taxon>
        <taxon>Pseudomonadati</taxon>
        <taxon>Myxococcota</taxon>
        <taxon>Polyangia</taxon>
        <taxon>Polyangiales</taxon>
        <taxon>Labilitrichaceae</taxon>
        <taxon>Labilithrix</taxon>
    </lineage>
</organism>
<protein>
    <submittedName>
        <fullName evidence="3">Metallopeptidase</fullName>
    </submittedName>
</protein>
<evidence type="ECO:0000313" key="4">
    <source>
        <dbReference type="Proteomes" id="UP000064967"/>
    </source>
</evidence>
<dbReference type="EMBL" id="CP012333">
    <property type="protein sequence ID" value="AKU94133.1"/>
    <property type="molecule type" value="Genomic_DNA"/>
</dbReference>
<dbReference type="Proteomes" id="UP000064967">
    <property type="component" value="Chromosome"/>
</dbReference>
<dbReference type="InterPro" id="IPR000718">
    <property type="entry name" value="Peptidase_M13"/>
</dbReference>
<dbReference type="GO" id="GO:0004222">
    <property type="term" value="F:metalloendopeptidase activity"/>
    <property type="evidence" value="ECO:0007669"/>
    <property type="project" value="InterPro"/>
</dbReference>
<dbReference type="GO" id="GO:0005886">
    <property type="term" value="C:plasma membrane"/>
    <property type="evidence" value="ECO:0007669"/>
    <property type="project" value="TreeGrafter"/>
</dbReference>
<dbReference type="SUPFAM" id="SSF55486">
    <property type="entry name" value="Metalloproteases ('zincins'), catalytic domain"/>
    <property type="match status" value="1"/>
</dbReference>
<evidence type="ECO:0000259" key="2">
    <source>
        <dbReference type="Pfam" id="PF05649"/>
    </source>
</evidence>
<name>A0A0K1PKR9_9BACT</name>
<feature type="domain" description="Peptidase M13 N-terminal" evidence="2">
    <location>
        <begin position="53"/>
        <end position="109"/>
    </location>
</feature>
<evidence type="ECO:0000313" key="3">
    <source>
        <dbReference type="EMBL" id="AKU94133.1"/>
    </source>
</evidence>
<dbReference type="InterPro" id="IPR042089">
    <property type="entry name" value="Peptidase_M13_dom_2"/>
</dbReference>
<gene>
    <name evidence="3" type="ORF">AKJ09_00797</name>
</gene>
<keyword evidence="4" id="KW-1185">Reference proteome</keyword>
<dbReference type="InterPro" id="IPR024079">
    <property type="entry name" value="MetalloPept_cat_dom_sf"/>
</dbReference>
<dbReference type="Gene3D" id="3.40.390.10">
    <property type="entry name" value="Collagenase (Catalytic Domain)"/>
    <property type="match status" value="1"/>
</dbReference>
<dbReference type="InterPro" id="IPR008753">
    <property type="entry name" value="Peptidase_M13_N"/>
</dbReference>
<dbReference type="Pfam" id="PF05649">
    <property type="entry name" value="Peptidase_M13_N"/>
    <property type="match status" value="1"/>
</dbReference>
<evidence type="ECO:0000256" key="1">
    <source>
        <dbReference type="SAM" id="MobiDB-lite"/>
    </source>
</evidence>
<sequence>MAPHNLQAPVSAVEAGAPPPKSSPSKFADETPLRELPYTPSLDVTAMDRTVDPCADLYTFACGGWQKSNPIPADQAMWSVYRKLTNEVTRHLWSLLLEASERAGNPTASRRSTRTTPEFT</sequence>
<dbReference type="PANTHER" id="PTHR11733:SF167">
    <property type="entry name" value="FI17812P1-RELATED"/>
    <property type="match status" value="1"/>
</dbReference>
<dbReference type="STRING" id="1391654.AKJ09_00797"/>
<dbReference type="PANTHER" id="PTHR11733">
    <property type="entry name" value="ZINC METALLOPROTEASE FAMILY M13 NEPRILYSIN-RELATED"/>
    <property type="match status" value="1"/>
</dbReference>